<comment type="similarity">
    <text evidence="2">Belongs to the rad17/RAD24 family.</text>
</comment>
<evidence type="ECO:0000256" key="3">
    <source>
        <dbReference type="ARBA" id="ARBA00022741"/>
    </source>
</evidence>
<dbReference type="PANTHER" id="PTHR12172:SF0">
    <property type="entry name" value="CELL CYCLE CHECKPOINT PROTEIN RAD17"/>
    <property type="match status" value="1"/>
</dbReference>
<keyword evidence="4" id="KW-0227">DNA damage</keyword>
<evidence type="ECO:0000313" key="8">
    <source>
        <dbReference type="EMBL" id="KAL0275876.1"/>
    </source>
</evidence>
<dbReference type="Pfam" id="PF03215">
    <property type="entry name" value="Rad17"/>
    <property type="match status" value="1"/>
</dbReference>
<comment type="subcellular location">
    <subcellularLocation>
        <location evidence="1">Nucleus</location>
    </subcellularLocation>
</comment>
<dbReference type="GO" id="GO:0003689">
    <property type="term" value="F:DNA clamp loader activity"/>
    <property type="evidence" value="ECO:0007669"/>
    <property type="project" value="TreeGrafter"/>
</dbReference>
<keyword evidence="7" id="KW-0131">Cell cycle</keyword>
<dbReference type="AlphaFoldDB" id="A0AAW2I290"/>
<sequence>MESQRKGSKKLWKPPSCEDFNVESQCKRIKLDHVELNQIKEDFEDVVISEPRTIDDLATHPKKIDEVKNWLLRTDFLRVPPMLLITGPAGSAKTVTLRVVVSSLNMSLREWVNPMDKLEFKSEFTLVDKSDFSESSQVDKFEDFIFRASRYKSLFDDNEKTVILIEDFPNVFIWKPKMFHEFLERYEQRGKAPIVFICTDDQRLNLSNDLFPSSVKMKHGITEIKFNPVNQSSLMKALKKAVGKCPEKQCPSADVLQSIAQNSNGDLRNALSNVEILMASSKPGKGRRPAKGREKKTAEVVSVKDSRAEFYQALGRVLYPKTITKMAKGGASFENEKRIFLHDVNEIASSFSESFLMLLHENYIDTFSDLKSVCDAADVFTVCDTLHREDELREYAGLVGVIGLMTSNKQPKREGFKPVKKSGAPTTTSKDTWTKRFEYSNFSETCRTLSLDIIPYLKLFKDPKISKRTEDYPEGDAEDFIIEEFDD</sequence>
<keyword evidence="3" id="KW-0547">Nucleotide-binding</keyword>
<organism evidence="8">
    <name type="scientific">Menopon gallinae</name>
    <name type="common">poultry shaft louse</name>
    <dbReference type="NCBI Taxonomy" id="328185"/>
    <lineage>
        <taxon>Eukaryota</taxon>
        <taxon>Metazoa</taxon>
        <taxon>Ecdysozoa</taxon>
        <taxon>Arthropoda</taxon>
        <taxon>Hexapoda</taxon>
        <taxon>Insecta</taxon>
        <taxon>Pterygota</taxon>
        <taxon>Neoptera</taxon>
        <taxon>Paraneoptera</taxon>
        <taxon>Psocodea</taxon>
        <taxon>Troctomorpha</taxon>
        <taxon>Phthiraptera</taxon>
        <taxon>Amblycera</taxon>
        <taxon>Menoponidae</taxon>
        <taxon>Menopon</taxon>
    </lineage>
</organism>
<evidence type="ECO:0000256" key="4">
    <source>
        <dbReference type="ARBA" id="ARBA00022763"/>
    </source>
</evidence>
<gene>
    <name evidence="8" type="ORF">PYX00_003601</name>
</gene>
<proteinExistence type="inferred from homology"/>
<reference evidence="8" key="1">
    <citation type="journal article" date="2024" name="Gigascience">
        <title>Chromosome-level genome of the poultry shaft louse Menopon gallinae provides insight into the host-switching and adaptive evolution of parasitic lice.</title>
        <authorList>
            <person name="Xu Y."/>
            <person name="Ma L."/>
            <person name="Liu S."/>
            <person name="Liang Y."/>
            <person name="Liu Q."/>
            <person name="He Z."/>
            <person name="Tian L."/>
            <person name="Duan Y."/>
            <person name="Cai W."/>
            <person name="Li H."/>
            <person name="Song F."/>
        </authorList>
    </citation>
    <scope>NUCLEOTIDE SEQUENCE</scope>
    <source>
        <strain evidence="8">Cailab_2023a</strain>
    </source>
</reference>
<comment type="caution">
    <text evidence="8">The sequence shown here is derived from an EMBL/GenBank/DDBJ whole genome shotgun (WGS) entry which is preliminary data.</text>
</comment>
<keyword evidence="5" id="KW-0067">ATP-binding</keyword>
<dbReference type="GO" id="GO:0003682">
    <property type="term" value="F:chromatin binding"/>
    <property type="evidence" value="ECO:0007669"/>
    <property type="project" value="TreeGrafter"/>
</dbReference>
<dbReference type="Gene3D" id="3.40.50.300">
    <property type="entry name" value="P-loop containing nucleotide triphosphate hydrolases"/>
    <property type="match status" value="1"/>
</dbReference>
<name>A0AAW2I290_9NEOP</name>
<evidence type="ECO:0000256" key="1">
    <source>
        <dbReference type="ARBA" id="ARBA00004123"/>
    </source>
</evidence>
<dbReference type="InterPro" id="IPR027417">
    <property type="entry name" value="P-loop_NTPase"/>
</dbReference>
<dbReference type="InterPro" id="IPR004582">
    <property type="entry name" value="Checkpoint_prot_Rad17_Rad24"/>
</dbReference>
<keyword evidence="6" id="KW-0539">Nucleus</keyword>
<dbReference type="GO" id="GO:0006281">
    <property type="term" value="P:DNA repair"/>
    <property type="evidence" value="ECO:0007669"/>
    <property type="project" value="InterPro"/>
</dbReference>
<dbReference type="GO" id="GO:0005634">
    <property type="term" value="C:nucleus"/>
    <property type="evidence" value="ECO:0007669"/>
    <property type="project" value="UniProtKB-SubCell"/>
</dbReference>
<dbReference type="SUPFAM" id="SSF52540">
    <property type="entry name" value="P-loop containing nucleoside triphosphate hydrolases"/>
    <property type="match status" value="1"/>
</dbReference>
<evidence type="ECO:0000256" key="6">
    <source>
        <dbReference type="ARBA" id="ARBA00023242"/>
    </source>
</evidence>
<dbReference type="EMBL" id="JARGDH010000002">
    <property type="protein sequence ID" value="KAL0275876.1"/>
    <property type="molecule type" value="Genomic_DNA"/>
</dbReference>
<evidence type="ECO:0000256" key="7">
    <source>
        <dbReference type="ARBA" id="ARBA00023306"/>
    </source>
</evidence>
<dbReference type="PANTHER" id="PTHR12172">
    <property type="entry name" value="CELL CYCLE CHECKPOINT PROTEIN RAD17"/>
    <property type="match status" value="1"/>
</dbReference>
<dbReference type="GO" id="GO:0033314">
    <property type="term" value="P:mitotic DNA replication checkpoint signaling"/>
    <property type="evidence" value="ECO:0007669"/>
    <property type="project" value="TreeGrafter"/>
</dbReference>
<evidence type="ECO:0000256" key="2">
    <source>
        <dbReference type="ARBA" id="ARBA00006168"/>
    </source>
</evidence>
<accession>A0AAW2I290</accession>
<evidence type="ECO:0000256" key="5">
    <source>
        <dbReference type="ARBA" id="ARBA00022840"/>
    </source>
</evidence>
<dbReference type="GO" id="GO:0000077">
    <property type="term" value="P:DNA damage checkpoint signaling"/>
    <property type="evidence" value="ECO:0007669"/>
    <property type="project" value="TreeGrafter"/>
</dbReference>
<dbReference type="GO" id="GO:0005524">
    <property type="term" value="F:ATP binding"/>
    <property type="evidence" value="ECO:0007669"/>
    <property type="project" value="UniProtKB-KW"/>
</dbReference>
<protein>
    <recommendedName>
        <fullName evidence="9">Cell cycle checkpoint protein RAD17</fullName>
    </recommendedName>
</protein>
<evidence type="ECO:0008006" key="9">
    <source>
        <dbReference type="Google" id="ProtNLM"/>
    </source>
</evidence>